<evidence type="ECO:0000256" key="1">
    <source>
        <dbReference type="ARBA" id="ARBA00004141"/>
    </source>
</evidence>
<dbReference type="Proteomes" id="UP000775213">
    <property type="component" value="Unassembled WGS sequence"/>
</dbReference>
<feature type="transmembrane region" description="Helical" evidence="9">
    <location>
        <begin position="103"/>
        <end position="123"/>
    </location>
</feature>
<dbReference type="GO" id="GO:0034220">
    <property type="term" value="P:monoatomic ion transmembrane transport"/>
    <property type="evidence" value="ECO:0007669"/>
    <property type="project" value="UniProtKB-KW"/>
</dbReference>
<dbReference type="PANTHER" id="PTHR31086">
    <property type="entry name" value="ALUMINUM-ACTIVATED MALATE TRANSPORTER 10"/>
    <property type="match status" value="1"/>
</dbReference>
<dbReference type="Pfam" id="PF11744">
    <property type="entry name" value="ALMT"/>
    <property type="match status" value="2"/>
</dbReference>
<evidence type="ECO:0000313" key="11">
    <source>
        <dbReference type="Proteomes" id="UP000775213"/>
    </source>
</evidence>
<comment type="similarity">
    <text evidence="2">Belongs to the aromatic acid exporter (TC 2.A.85) family.</text>
</comment>
<dbReference type="GO" id="GO:0015743">
    <property type="term" value="P:malate transport"/>
    <property type="evidence" value="ECO:0007669"/>
    <property type="project" value="InterPro"/>
</dbReference>
<keyword evidence="6" id="KW-0406">Ion transport</keyword>
<feature type="transmembrane region" description="Helical" evidence="9">
    <location>
        <begin position="46"/>
        <end position="65"/>
    </location>
</feature>
<evidence type="ECO:0000256" key="6">
    <source>
        <dbReference type="ARBA" id="ARBA00023065"/>
    </source>
</evidence>
<evidence type="ECO:0000256" key="9">
    <source>
        <dbReference type="SAM" id="Phobius"/>
    </source>
</evidence>
<feature type="transmembrane region" description="Helical" evidence="9">
    <location>
        <begin position="556"/>
        <end position="576"/>
    </location>
</feature>
<sequence length="886" mass="96228">MDSAAGSNEKVGFNSWCPVLISDSMQKLKELAQKIRKIGKDDPRRILHSLKVGLALTLISIFYYVNPLFHGLGASTMWAVLTVVVVMEYTAGGTLSKGLNRAFATLLAGALGLGAHHLAAFAGDKGEPILLGAFVFMLAAMATFSRFVPEIKARYDYGVTIFILTFSLVAVSSYRVEDLIKLAHQRLSTIAIGVATCLCTSMFVFPVWAGEDLHMLVAANLDKLASFLEGMGVEYFGEKMESENLEGKSFLQSYKTVLNSKATEDSLANFARWEPGHGRFSFRHPWNQYLKIGAVTRHCACSIEALNAYISTLQQSHQTTTDLEFKQKVQAACAEMSKETGKALAELASSIREMKWSSTAGKHLAMATEAACRVKALVPAENSTLLEVLISATTASLLTEVVRCTNPVIAAVEELSRLAEFKRPEHGRKAGAVKPIAGAESPPHVMIVIEKLAMASAAGTNEKVGFHSWCLFLIFDSMQKLKELAQKIRKIGKDDPRRVLHSLKVGLALTIVSIFYYVNPLFDGLGASTMWAVLTVVVVMEYTVGGTLSKGLNRAFATLLAGALGLGAHHFAALAGDKGEPILLGVFVFMLAAMATFSRFVPEIKARYDYGVTIFILTFSLVAVSSYRVEELIKLAYQRLSTVAIGVATCLCTSMFVFPVWAGENLHMLVAANLDKLACFLESMGVEYFGEKMESGSLEGKSDLQSYKTVLNSKATEDSLANFARWERGHGRFGFRHPWKQYLTIGAVTHQCACSIAALNAYISTLQQSEQATTDLEFKQKVQAACAEMSKETGKALADLASSILEMKWSSTAGKHLAMAAEAACKVKALVPADNSTLQEVLISATTTSLLTEVVRCTNPVIAAVEELSRLAEFKRPEHGHKAGAV</sequence>
<accession>A0AAV7GAV0</accession>
<dbReference type="GO" id="GO:0016020">
    <property type="term" value="C:membrane"/>
    <property type="evidence" value="ECO:0007669"/>
    <property type="project" value="UniProtKB-SubCell"/>
</dbReference>
<keyword evidence="4 9" id="KW-0812">Transmembrane</keyword>
<feature type="transmembrane region" description="Helical" evidence="9">
    <location>
        <begin position="187"/>
        <end position="208"/>
    </location>
</feature>
<evidence type="ECO:0000256" key="5">
    <source>
        <dbReference type="ARBA" id="ARBA00022989"/>
    </source>
</evidence>
<dbReference type="EMBL" id="JAGFBR010000016">
    <property type="protein sequence ID" value="KAH0452818.1"/>
    <property type="molecule type" value="Genomic_DNA"/>
</dbReference>
<comment type="subcellular location">
    <subcellularLocation>
        <location evidence="1">Membrane</location>
        <topology evidence="1">Multi-pass membrane protein</topology>
    </subcellularLocation>
</comment>
<evidence type="ECO:0000256" key="7">
    <source>
        <dbReference type="ARBA" id="ARBA00023136"/>
    </source>
</evidence>
<keyword evidence="8" id="KW-0407">Ion channel</keyword>
<organism evidence="10 11">
    <name type="scientific">Dendrobium chrysotoxum</name>
    <name type="common">Orchid</name>
    <dbReference type="NCBI Taxonomy" id="161865"/>
    <lineage>
        <taxon>Eukaryota</taxon>
        <taxon>Viridiplantae</taxon>
        <taxon>Streptophyta</taxon>
        <taxon>Embryophyta</taxon>
        <taxon>Tracheophyta</taxon>
        <taxon>Spermatophyta</taxon>
        <taxon>Magnoliopsida</taxon>
        <taxon>Liliopsida</taxon>
        <taxon>Asparagales</taxon>
        <taxon>Orchidaceae</taxon>
        <taxon>Epidendroideae</taxon>
        <taxon>Malaxideae</taxon>
        <taxon>Dendrobiinae</taxon>
        <taxon>Dendrobium</taxon>
    </lineage>
</organism>
<keyword evidence="7 9" id="KW-0472">Membrane</keyword>
<gene>
    <name evidence="10" type="ORF">IEQ34_017142</name>
</gene>
<feature type="transmembrane region" description="Helical" evidence="9">
    <location>
        <begin position="640"/>
        <end position="661"/>
    </location>
</feature>
<dbReference type="InterPro" id="IPR020966">
    <property type="entry name" value="ALMT"/>
</dbReference>
<evidence type="ECO:0000313" key="10">
    <source>
        <dbReference type="EMBL" id="KAH0452818.1"/>
    </source>
</evidence>
<dbReference type="AlphaFoldDB" id="A0AAV7GAV0"/>
<evidence type="ECO:0000256" key="2">
    <source>
        <dbReference type="ARBA" id="ARBA00007079"/>
    </source>
</evidence>
<feature type="transmembrane region" description="Helical" evidence="9">
    <location>
        <begin position="71"/>
        <end position="91"/>
    </location>
</feature>
<keyword evidence="5 9" id="KW-1133">Transmembrane helix</keyword>
<feature type="transmembrane region" description="Helical" evidence="9">
    <location>
        <begin position="129"/>
        <end position="148"/>
    </location>
</feature>
<keyword evidence="11" id="KW-1185">Reference proteome</keyword>
<name>A0AAV7GAV0_DENCH</name>
<proteinExistence type="inferred from homology"/>
<feature type="transmembrane region" description="Helical" evidence="9">
    <location>
        <begin position="499"/>
        <end position="518"/>
    </location>
</feature>
<evidence type="ECO:0008006" key="12">
    <source>
        <dbReference type="Google" id="ProtNLM"/>
    </source>
</evidence>
<evidence type="ECO:0000256" key="3">
    <source>
        <dbReference type="ARBA" id="ARBA00022448"/>
    </source>
</evidence>
<feature type="transmembrane region" description="Helical" evidence="9">
    <location>
        <begin position="582"/>
        <end position="601"/>
    </location>
</feature>
<feature type="transmembrane region" description="Helical" evidence="9">
    <location>
        <begin position="155"/>
        <end position="175"/>
    </location>
</feature>
<keyword evidence="3" id="KW-0813">Transport</keyword>
<evidence type="ECO:0000256" key="4">
    <source>
        <dbReference type="ARBA" id="ARBA00022692"/>
    </source>
</evidence>
<feature type="transmembrane region" description="Helical" evidence="9">
    <location>
        <begin position="608"/>
        <end position="628"/>
    </location>
</feature>
<comment type="caution">
    <text evidence="10">The sequence shown here is derived from an EMBL/GenBank/DDBJ whole genome shotgun (WGS) entry which is preliminary data.</text>
</comment>
<evidence type="ECO:0000256" key="8">
    <source>
        <dbReference type="ARBA" id="ARBA00023303"/>
    </source>
</evidence>
<reference evidence="10 11" key="1">
    <citation type="journal article" date="2021" name="Hortic Res">
        <title>Chromosome-scale assembly of the Dendrobium chrysotoxum genome enhances the understanding of orchid evolution.</title>
        <authorList>
            <person name="Zhang Y."/>
            <person name="Zhang G.Q."/>
            <person name="Zhang D."/>
            <person name="Liu X.D."/>
            <person name="Xu X.Y."/>
            <person name="Sun W.H."/>
            <person name="Yu X."/>
            <person name="Zhu X."/>
            <person name="Wang Z.W."/>
            <person name="Zhao X."/>
            <person name="Zhong W.Y."/>
            <person name="Chen H."/>
            <person name="Yin W.L."/>
            <person name="Huang T."/>
            <person name="Niu S.C."/>
            <person name="Liu Z.J."/>
        </authorList>
    </citation>
    <scope>NUCLEOTIDE SEQUENCE [LARGE SCALE GENOMIC DNA]</scope>
    <source>
        <strain evidence="10">Lindl</strain>
    </source>
</reference>
<protein>
    <recommendedName>
        <fullName evidence="12">Aluminum-activated malate transporter</fullName>
    </recommendedName>
</protein>